<dbReference type="InterPro" id="IPR001245">
    <property type="entry name" value="Ser-Thr/Tyr_kinase_cat_dom"/>
</dbReference>
<comment type="subcellular location">
    <subcellularLocation>
        <location evidence="1">Membrane</location>
        <topology evidence="1">Single-pass type I membrane protein</topology>
    </subcellularLocation>
</comment>
<evidence type="ECO:0000313" key="16">
    <source>
        <dbReference type="EnsemblPlants" id="AUR62024091-RA:cds"/>
    </source>
</evidence>
<evidence type="ECO:0000256" key="10">
    <source>
        <dbReference type="ARBA" id="ARBA00047558"/>
    </source>
</evidence>
<keyword evidence="6" id="KW-0418">Kinase</keyword>
<evidence type="ECO:0000256" key="13">
    <source>
        <dbReference type="PROSITE-ProRule" id="PRU10141"/>
    </source>
</evidence>
<keyword evidence="5 13" id="KW-0547">Nucleotide-binding</keyword>
<feature type="domain" description="EGF-like" evidence="15">
    <location>
        <begin position="246"/>
        <end position="288"/>
    </location>
</feature>
<dbReference type="OMA" id="NSWRITI"/>
<reference evidence="16" key="1">
    <citation type="journal article" date="2017" name="Nature">
        <title>The genome of Chenopodium quinoa.</title>
        <authorList>
            <person name="Jarvis D.E."/>
            <person name="Ho Y.S."/>
            <person name="Lightfoot D.J."/>
            <person name="Schmoeckel S.M."/>
            <person name="Li B."/>
            <person name="Borm T.J.A."/>
            <person name="Ohyanagi H."/>
            <person name="Mineta K."/>
            <person name="Michell C.T."/>
            <person name="Saber N."/>
            <person name="Kharbatia N.M."/>
            <person name="Rupper R.R."/>
            <person name="Sharp A.R."/>
            <person name="Dally N."/>
            <person name="Boughton B.A."/>
            <person name="Woo Y.H."/>
            <person name="Gao G."/>
            <person name="Schijlen E.G.W.M."/>
            <person name="Guo X."/>
            <person name="Momin A.A."/>
            <person name="Negrao S."/>
            <person name="Al-Babili S."/>
            <person name="Gehring C."/>
            <person name="Roessner U."/>
            <person name="Jung C."/>
            <person name="Murphy K."/>
            <person name="Arold S.T."/>
            <person name="Gojobori T."/>
            <person name="van der Linden C.G."/>
            <person name="van Loo E.N."/>
            <person name="Jellen E.N."/>
            <person name="Maughan P.J."/>
            <person name="Tester M."/>
        </authorList>
    </citation>
    <scope>NUCLEOTIDE SEQUENCE [LARGE SCALE GENOMIC DNA]</scope>
    <source>
        <strain evidence="16">cv. PI 614886</strain>
    </source>
</reference>
<keyword evidence="7 13" id="KW-0067">ATP-binding</keyword>
<evidence type="ECO:0000256" key="3">
    <source>
        <dbReference type="ARBA" id="ARBA00022679"/>
    </source>
</evidence>
<evidence type="ECO:0000256" key="1">
    <source>
        <dbReference type="ARBA" id="ARBA00004479"/>
    </source>
</evidence>
<dbReference type="PROSITE" id="PS50026">
    <property type="entry name" value="EGF_3"/>
    <property type="match status" value="1"/>
</dbReference>
<evidence type="ECO:0000256" key="6">
    <source>
        <dbReference type="ARBA" id="ARBA00022777"/>
    </source>
</evidence>
<keyword evidence="3" id="KW-0808">Transferase</keyword>
<evidence type="ECO:0000256" key="8">
    <source>
        <dbReference type="ARBA" id="ARBA00023157"/>
    </source>
</evidence>
<dbReference type="InterPro" id="IPR017441">
    <property type="entry name" value="Protein_kinase_ATP_BS"/>
</dbReference>
<comment type="caution">
    <text evidence="12">Lacks conserved residue(s) required for the propagation of feature annotation.</text>
</comment>
<dbReference type="EnsemblPlants" id="AUR62024091-RA">
    <property type="protein sequence ID" value="AUR62024091-RA:cds"/>
    <property type="gene ID" value="AUR62024091"/>
</dbReference>
<dbReference type="SUPFAM" id="SSF57184">
    <property type="entry name" value="Growth factor receptor domain"/>
    <property type="match status" value="1"/>
</dbReference>
<dbReference type="GO" id="GO:0007166">
    <property type="term" value="P:cell surface receptor signaling pathway"/>
    <property type="evidence" value="ECO:0007669"/>
    <property type="project" value="InterPro"/>
</dbReference>
<evidence type="ECO:0000256" key="7">
    <source>
        <dbReference type="ARBA" id="ARBA00022840"/>
    </source>
</evidence>
<keyword evidence="4" id="KW-0732">Signal</keyword>
<feature type="domain" description="Protein kinase" evidence="14">
    <location>
        <begin position="354"/>
        <end position="558"/>
    </location>
</feature>
<dbReference type="SMART" id="SM00181">
    <property type="entry name" value="EGF"/>
    <property type="match status" value="2"/>
</dbReference>
<evidence type="ECO:0000313" key="17">
    <source>
        <dbReference type="Proteomes" id="UP000596660"/>
    </source>
</evidence>
<dbReference type="InterPro" id="IPR025287">
    <property type="entry name" value="WAK_GUB"/>
</dbReference>
<evidence type="ECO:0000256" key="9">
    <source>
        <dbReference type="ARBA" id="ARBA00023180"/>
    </source>
</evidence>
<dbReference type="Gramene" id="AUR62024091-RA">
    <property type="protein sequence ID" value="AUR62024091-RA:cds"/>
    <property type="gene ID" value="AUR62024091"/>
</dbReference>
<evidence type="ECO:0008006" key="18">
    <source>
        <dbReference type="Google" id="ProtNLM"/>
    </source>
</evidence>
<name>A0A803M6L8_CHEQI</name>
<dbReference type="Pfam" id="PF07645">
    <property type="entry name" value="EGF_CA"/>
    <property type="match status" value="1"/>
</dbReference>
<keyword evidence="12" id="KW-0245">EGF-like domain</keyword>
<dbReference type="CDD" id="cd00054">
    <property type="entry name" value="EGF_CA"/>
    <property type="match status" value="2"/>
</dbReference>
<dbReference type="SUPFAM" id="SSF56112">
    <property type="entry name" value="Protein kinase-like (PK-like)"/>
    <property type="match status" value="1"/>
</dbReference>
<accession>A0A803M6L8</accession>
<keyword evidence="9" id="KW-0325">Glycoprotein</keyword>
<evidence type="ECO:0000256" key="2">
    <source>
        <dbReference type="ARBA" id="ARBA00022527"/>
    </source>
</evidence>
<dbReference type="Gene3D" id="3.30.200.20">
    <property type="entry name" value="Phosphorylase Kinase, domain 1"/>
    <property type="match status" value="1"/>
</dbReference>
<dbReference type="PROSITE" id="PS00107">
    <property type="entry name" value="PROTEIN_KINASE_ATP"/>
    <property type="match status" value="1"/>
</dbReference>
<proteinExistence type="predicted"/>
<feature type="disulfide bond" evidence="12">
    <location>
        <begin position="254"/>
        <end position="271"/>
    </location>
</feature>
<protein>
    <recommendedName>
        <fullName evidence="18">Protein kinase domain-containing protein</fullName>
    </recommendedName>
</protein>
<sequence length="558" mass="61881">MAWMTATTIASPSQIALPNCPDKCGNISVPYPFGIGENCYYTNPLVGIYYSLTCDHTDTSSPSLVLGRNIEVVNITLDGELRIHRQVSYACYDNRGKLDGNNSWRITIDKFSLSTTQNSLVAIGCDTFVWFDGTMLTSVQTKDFHTGCRTVCNEQKDVSTSCSGVGCCKAAIPSGVSSIKVKAKSFDYHTYVNDFNPCNVAISVANDELPSPIDFISQKEEYFTDLKLFVVYNWSIANASCNSARDLMDQQHICKRHSSCIDIPDGWGYRCQCNPGFQGNNPYLHDCQEKRHSCKEPELCIYTIGSYNCTCPQGYSRNNGTIDDPCIADKKGAKMPMKIKIIGVEELKKATNNYSENSIIGRGGFGMVFKGTLTRKVTSHTNQVVAIKRSLKVDSSQVEQFINEIVALPQINNKNVVKLLGCCLETEVPLLVYEYISNEVFEVLAYLYSTIFIPIIHRDIKSANILLDASYTAKVSDFGASKLSPTDPGALKEDRLFEILDKDLVNDDVIEQLKKVANLARRCLKLKGEDRPTMKEVARELGGIKGVGLHSWSNNGVQ</sequence>
<dbReference type="PROSITE" id="PS00108">
    <property type="entry name" value="PROTEIN_KINASE_ST"/>
    <property type="match status" value="1"/>
</dbReference>
<dbReference type="Proteomes" id="UP000596660">
    <property type="component" value="Unplaced"/>
</dbReference>
<dbReference type="PROSITE" id="PS50011">
    <property type="entry name" value="PROTEIN_KINASE_DOM"/>
    <property type="match status" value="1"/>
</dbReference>
<dbReference type="Pfam" id="PF07714">
    <property type="entry name" value="PK_Tyr_Ser-Thr"/>
    <property type="match status" value="2"/>
</dbReference>
<dbReference type="GO" id="GO:0004674">
    <property type="term" value="F:protein serine/threonine kinase activity"/>
    <property type="evidence" value="ECO:0007669"/>
    <property type="project" value="UniProtKB-KW"/>
</dbReference>
<evidence type="ECO:0000256" key="11">
    <source>
        <dbReference type="ARBA" id="ARBA00047951"/>
    </source>
</evidence>
<dbReference type="InterPro" id="IPR008271">
    <property type="entry name" value="Ser/Thr_kinase_AS"/>
</dbReference>
<dbReference type="GO" id="GO:0005524">
    <property type="term" value="F:ATP binding"/>
    <property type="evidence" value="ECO:0007669"/>
    <property type="project" value="UniProtKB-UniRule"/>
</dbReference>
<dbReference type="InterPro" id="IPR009030">
    <property type="entry name" value="Growth_fac_rcpt_cys_sf"/>
</dbReference>
<keyword evidence="17" id="KW-1185">Reference proteome</keyword>
<dbReference type="Gene3D" id="2.10.25.10">
    <property type="entry name" value="Laminin"/>
    <property type="match status" value="2"/>
</dbReference>
<dbReference type="InterPro" id="IPR000719">
    <property type="entry name" value="Prot_kinase_dom"/>
</dbReference>
<dbReference type="PANTHER" id="PTHR27005">
    <property type="entry name" value="WALL-ASSOCIATED RECEPTOR KINASE-LIKE 21"/>
    <property type="match status" value="1"/>
</dbReference>
<evidence type="ECO:0000256" key="5">
    <source>
        <dbReference type="ARBA" id="ARBA00022741"/>
    </source>
</evidence>
<keyword evidence="2" id="KW-0723">Serine/threonine-protein kinase</keyword>
<evidence type="ECO:0000256" key="12">
    <source>
        <dbReference type="PROSITE-ProRule" id="PRU00076"/>
    </source>
</evidence>
<comment type="catalytic activity">
    <reaction evidence="10">
        <text>L-seryl-[protein] + ATP = O-phospho-L-seryl-[protein] + ADP + H(+)</text>
        <dbReference type="Rhea" id="RHEA:17989"/>
        <dbReference type="Rhea" id="RHEA-COMP:9863"/>
        <dbReference type="Rhea" id="RHEA-COMP:11604"/>
        <dbReference type="ChEBI" id="CHEBI:15378"/>
        <dbReference type="ChEBI" id="CHEBI:29999"/>
        <dbReference type="ChEBI" id="CHEBI:30616"/>
        <dbReference type="ChEBI" id="CHEBI:83421"/>
        <dbReference type="ChEBI" id="CHEBI:456216"/>
    </reaction>
</comment>
<keyword evidence="8 12" id="KW-1015">Disulfide bond</keyword>
<dbReference type="GO" id="GO:0005886">
    <property type="term" value="C:plasma membrane"/>
    <property type="evidence" value="ECO:0007669"/>
    <property type="project" value="TreeGrafter"/>
</dbReference>
<dbReference type="AlphaFoldDB" id="A0A803M6L8"/>
<comment type="catalytic activity">
    <reaction evidence="11">
        <text>L-threonyl-[protein] + ATP = O-phospho-L-threonyl-[protein] + ADP + H(+)</text>
        <dbReference type="Rhea" id="RHEA:46608"/>
        <dbReference type="Rhea" id="RHEA-COMP:11060"/>
        <dbReference type="Rhea" id="RHEA-COMP:11605"/>
        <dbReference type="ChEBI" id="CHEBI:15378"/>
        <dbReference type="ChEBI" id="CHEBI:30013"/>
        <dbReference type="ChEBI" id="CHEBI:30616"/>
        <dbReference type="ChEBI" id="CHEBI:61977"/>
        <dbReference type="ChEBI" id="CHEBI:456216"/>
    </reaction>
</comment>
<organism evidence="16 17">
    <name type="scientific">Chenopodium quinoa</name>
    <name type="common">Quinoa</name>
    <dbReference type="NCBI Taxonomy" id="63459"/>
    <lineage>
        <taxon>Eukaryota</taxon>
        <taxon>Viridiplantae</taxon>
        <taxon>Streptophyta</taxon>
        <taxon>Embryophyta</taxon>
        <taxon>Tracheophyta</taxon>
        <taxon>Spermatophyta</taxon>
        <taxon>Magnoliopsida</taxon>
        <taxon>eudicotyledons</taxon>
        <taxon>Gunneridae</taxon>
        <taxon>Pentapetalae</taxon>
        <taxon>Caryophyllales</taxon>
        <taxon>Chenopodiaceae</taxon>
        <taxon>Chenopodioideae</taxon>
        <taxon>Atripliceae</taxon>
        <taxon>Chenopodium</taxon>
    </lineage>
</organism>
<dbReference type="InterPro" id="IPR000742">
    <property type="entry name" value="EGF"/>
</dbReference>
<dbReference type="Pfam" id="PF13947">
    <property type="entry name" value="GUB_WAK_bind"/>
    <property type="match status" value="1"/>
</dbReference>
<evidence type="ECO:0000259" key="15">
    <source>
        <dbReference type="PROSITE" id="PS50026"/>
    </source>
</evidence>
<dbReference type="InterPro" id="IPR011009">
    <property type="entry name" value="Kinase-like_dom_sf"/>
</dbReference>
<dbReference type="InterPro" id="IPR049883">
    <property type="entry name" value="NOTCH1_EGF-like"/>
</dbReference>
<dbReference type="SMART" id="SM00220">
    <property type="entry name" value="S_TKc"/>
    <property type="match status" value="1"/>
</dbReference>
<evidence type="ECO:0000256" key="4">
    <source>
        <dbReference type="ARBA" id="ARBA00022729"/>
    </source>
</evidence>
<dbReference type="PANTHER" id="PTHR27005:SF468">
    <property type="entry name" value="OS01G0310500 PROTEIN"/>
    <property type="match status" value="1"/>
</dbReference>
<reference evidence="16" key="2">
    <citation type="submission" date="2021-03" db="UniProtKB">
        <authorList>
            <consortium name="EnsemblPlants"/>
        </authorList>
    </citation>
    <scope>IDENTIFICATION</scope>
</reference>
<evidence type="ECO:0000259" key="14">
    <source>
        <dbReference type="PROSITE" id="PS50011"/>
    </source>
</evidence>
<dbReference type="Gene3D" id="1.10.510.10">
    <property type="entry name" value="Transferase(Phosphotransferase) domain 1"/>
    <property type="match status" value="2"/>
</dbReference>
<feature type="binding site" evidence="13">
    <location>
        <position position="388"/>
    </location>
    <ligand>
        <name>ATP</name>
        <dbReference type="ChEBI" id="CHEBI:30616"/>
    </ligand>
</feature>
<dbReference type="GO" id="GO:0030247">
    <property type="term" value="F:polysaccharide binding"/>
    <property type="evidence" value="ECO:0007669"/>
    <property type="project" value="InterPro"/>
</dbReference>
<dbReference type="InterPro" id="IPR045274">
    <property type="entry name" value="WAK-like"/>
</dbReference>